<dbReference type="InterPro" id="IPR055170">
    <property type="entry name" value="GFO_IDH_MocA-like_dom"/>
</dbReference>
<keyword evidence="2" id="KW-0560">Oxidoreductase</keyword>
<comment type="similarity">
    <text evidence="1">Belongs to the Gfo/Idh/MocA family.</text>
</comment>
<gene>
    <name evidence="5" type="ORF">B9T62_17435</name>
</gene>
<dbReference type="Gene3D" id="3.30.360.10">
    <property type="entry name" value="Dihydrodipicolinate Reductase, domain 2"/>
    <property type="match status" value="1"/>
</dbReference>
<dbReference type="GO" id="GO:0000166">
    <property type="term" value="F:nucleotide binding"/>
    <property type="evidence" value="ECO:0007669"/>
    <property type="project" value="InterPro"/>
</dbReference>
<protein>
    <submittedName>
        <fullName evidence="5">Uncharacterized protein</fullName>
    </submittedName>
</protein>
<proteinExistence type="inferred from homology"/>
<evidence type="ECO:0000256" key="1">
    <source>
        <dbReference type="ARBA" id="ARBA00010928"/>
    </source>
</evidence>
<name>A0A2Z2KGR5_9BACL</name>
<dbReference type="KEGG" id="pdh:B9T62_17435"/>
<dbReference type="PANTHER" id="PTHR22604:SF105">
    <property type="entry name" value="TRANS-1,2-DIHYDROBENZENE-1,2-DIOL DEHYDROGENASE"/>
    <property type="match status" value="1"/>
</dbReference>
<dbReference type="EMBL" id="CP021780">
    <property type="protein sequence ID" value="ASA22413.1"/>
    <property type="molecule type" value="Genomic_DNA"/>
</dbReference>
<organism evidence="5 6">
    <name type="scientific">Paenibacillus donghaensis</name>
    <dbReference type="NCBI Taxonomy" id="414771"/>
    <lineage>
        <taxon>Bacteria</taxon>
        <taxon>Bacillati</taxon>
        <taxon>Bacillota</taxon>
        <taxon>Bacilli</taxon>
        <taxon>Bacillales</taxon>
        <taxon>Paenibacillaceae</taxon>
        <taxon>Paenibacillus</taxon>
    </lineage>
</organism>
<feature type="domain" description="Gfo/Idh/MocA-like oxidoreductase N-terminal" evidence="3">
    <location>
        <begin position="11"/>
        <end position="119"/>
    </location>
</feature>
<dbReference type="InterPro" id="IPR000683">
    <property type="entry name" value="Gfo/Idh/MocA-like_OxRdtase_N"/>
</dbReference>
<dbReference type="GO" id="GO:0016491">
    <property type="term" value="F:oxidoreductase activity"/>
    <property type="evidence" value="ECO:0007669"/>
    <property type="project" value="UniProtKB-KW"/>
</dbReference>
<dbReference type="AlphaFoldDB" id="A0A2Z2KGR5"/>
<dbReference type="Pfam" id="PF22725">
    <property type="entry name" value="GFO_IDH_MocA_C3"/>
    <property type="match status" value="1"/>
</dbReference>
<dbReference type="SUPFAM" id="SSF55347">
    <property type="entry name" value="Glyceraldehyde-3-phosphate dehydrogenase-like, C-terminal domain"/>
    <property type="match status" value="1"/>
</dbReference>
<dbReference type="Gene3D" id="3.40.50.720">
    <property type="entry name" value="NAD(P)-binding Rossmann-like Domain"/>
    <property type="match status" value="1"/>
</dbReference>
<dbReference type="Proteomes" id="UP000249890">
    <property type="component" value="Chromosome"/>
</dbReference>
<accession>A0A2Z2KGR5</accession>
<evidence type="ECO:0000259" key="4">
    <source>
        <dbReference type="Pfam" id="PF22725"/>
    </source>
</evidence>
<dbReference type="InterPro" id="IPR050984">
    <property type="entry name" value="Gfo/Idh/MocA_domain"/>
</dbReference>
<evidence type="ECO:0000313" key="5">
    <source>
        <dbReference type="EMBL" id="ASA22413.1"/>
    </source>
</evidence>
<dbReference type="OrthoDB" id="9783105at2"/>
<dbReference type="Pfam" id="PF01408">
    <property type="entry name" value="GFO_IDH_MocA"/>
    <property type="match status" value="1"/>
</dbReference>
<keyword evidence="6" id="KW-1185">Reference proteome</keyword>
<dbReference type="SUPFAM" id="SSF51735">
    <property type="entry name" value="NAD(P)-binding Rossmann-fold domains"/>
    <property type="match status" value="1"/>
</dbReference>
<feature type="domain" description="GFO/IDH/MocA-like oxidoreductase" evidence="4">
    <location>
        <begin position="140"/>
        <end position="247"/>
    </location>
</feature>
<dbReference type="InterPro" id="IPR036291">
    <property type="entry name" value="NAD(P)-bd_dom_sf"/>
</dbReference>
<evidence type="ECO:0000313" key="6">
    <source>
        <dbReference type="Proteomes" id="UP000249890"/>
    </source>
</evidence>
<sequence>MRTEGGTHTYRLGILGASNIVRAALLEPARYVDVITLSAIANRTPEKAAELAHAYNIPQVAGSLEELLEMKELDAVYIALSNDLHAEWALKALAAGKHVLVEKPIALTPAEAEQLRQASAQPAAPKLVEGLMVAHHPWQQALRSMIDSGQYGQLRSLKTRITIPAKDKHSGNYRSVKQKGGGAFADLGCYWLQFLENAVGLQYVLSSGQSQFDGPDGCDWTFQAALKYDSGLDAECLISFELPYRASHTLYFDQTVLTVPDFLRPLKGFYPMKIRHDLPDDRSTVHDFEPMNYYVNQLQAFAKIMDGTREAGLERSLERVTLQARIVAVAEQAWSYK</sequence>
<reference evidence="5 6" key="1">
    <citation type="submission" date="2017-06" db="EMBL/GenBank/DDBJ databases">
        <title>Complete genome sequence of Paenibacillus donghaensis KCTC 13049T isolated from East Sea sediment, South Korea.</title>
        <authorList>
            <person name="Jung B.K."/>
            <person name="Hong S.-J."/>
            <person name="Shin J.-H."/>
        </authorList>
    </citation>
    <scope>NUCLEOTIDE SEQUENCE [LARGE SCALE GENOMIC DNA]</scope>
    <source>
        <strain evidence="5 6">KCTC 13049</strain>
    </source>
</reference>
<dbReference type="PANTHER" id="PTHR22604">
    <property type="entry name" value="OXIDOREDUCTASES"/>
    <property type="match status" value="1"/>
</dbReference>
<evidence type="ECO:0000259" key="3">
    <source>
        <dbReference type="Pfam" id="PF01408"/>
    </source>
</evidence>
<evidence type="ECO:0000256" key="2">
    <source>
        <dbReference type="ARBA" id="ARBA00023002"/>
    </source>
</evidence>